<reference evidence="2" key="1">
    <citation type="journal article" date="2019" name="Int. J. Syst. Evol. Microbiol.">
        <title>The Global Catalogue of Microorganisms (GCM) 10K type strain sequencing project: providing services to taxonomists for standard genome sequencing and annotation.</title>
        <authorList>
            <consortium name="The Broad Institute Genomics Platform"/>
            <consortium name="The Broad Institute Genome Sequencing Center for Infectious Disease"/>
            <person name="Wu L."/>
            <person name="Ma J."/>
        </authorList>
    </citation>
    <scope>NUCLEOTIDE SEQUENCE [LARGE SCALE GENOMIC DNA]</scope>
    <source>
        <strain evidence="2">CGMCC 1.12237</strain>
    </source>
</reference>
<evidence type="ECO:0000313" key="1">
    <source>
        <dbReference type="EMBL" id="MFC5464124.1"/>
    </source>
</evidence>
<name>A0ABW0LEE0_9BACI</name>
<gene>
    <name evidence="1" type="ORF">ACFPM4_05055</name>
</gene>
<protein>
    <submittedName>
        <fullName evidence="1">Uncharacterized protein</fullName>
    </submittedName>
</protein>
<dbReference type="Proteomes" id="UP001596147">
    <property type="component" value="Unassembled WGS sequence"/>
</dbReference>
<comment type="caution">
    <text evidence="1">The sequence shown here is derived from an EMBL/GenBank/DDBJ whole genome shotgun (WGS) entry which is preliminary data.</text>
</comment>
<keyword evidence="2" id="KW-1185">Reference proteome</keyword>
<proteinExistence type="predicted"/>
<accession>A0ABW0LEE0</accession>
<evidence type="ECO:0000313" key="2">
    <source>
        <dbReference type="Proteomes" id="UP001596147"/>
    </source>
</evidence>
<sequence length="99" mass="11974">MPSATINIMPELIMHFYKEENLKKEQKNLLRGLDKVHVEFGIVALVHNLLRVIAIRKLTFRVEPKKYKNKWEKRSFYNSVFFTDVIYKSEKKTLFWLNE</sequence>
<dbReference type="EMBL" id="JBHSMC010000003">
    <property type="protein sequence ID" value="MFC5464124.1"/>
    <property type="molecule type" value="Genomic_DNA"/>
</dbReference>
<organism evidence="1 2">
    <name type="scientific">Lederbergia graminis</name>
    <dbReference type="NCBI Taxonomy" id="735518"/>
    <lineage>
        <taxon>Bacteria</taxon>
        <taxon>Bacillati</taxon>
        <taxon>Bacillota</taxon>
        <taxon>Bacilli</taxon>
        <taxon>Bacillales</taxon>
        <taxon>Bacillaceae</taxon>
        <taxon>Lederbergia</taxon>
    </lineage>
</organism>